<dbReference type="RefSeq" id="WP_229676192.1">
    <property type="nucleotide sequence ID" value="NZ_BMIG01000003.1"/>
</dbReference>
<keyword evidence="2" id="KW-1185">Reference proteome</keyword>
<accession>A0A916S9U2</accession>
<reference evidence="1" key="1">
    <citation type="journal article" date="2014" name="Int. J. Syst. Evol. Microbiol.">
        <title>Complete genome sequence of Corynebacterium casei LMG S-19264T (=DSM 44701T), isolated from a smear-ripened cheese.</title>
        <authorList>
            <consortium name="US DOE Joint Genome Institute (JGI-PGF)"/>
            <person name="Walter F."/>
            <person name="Albersmeier A."/>
            <person name="Kalinowski J."/>
            <person name="Ruckert C."/>
        </authorList>
    </citation>
    <scope>NUCLEOTIDE SEQUENCE</scope>
    <source>
        <strain evidence="1">CGMCC 1.15322</strain>
    </source>
</reference>
<organism evidence="1 2">
    <name type="scientific">Polaromonas eurypsychrophila</name>
    <dbReference type="NCBI Taxonomy" id="1614635"/>
    <lineage>
        <taxon>Bacteria</taxon>
        <taxon>Pseudomonadati</taxon>
        <taxon>Pseudomonadota</taxon>
        <taxon>Betaproteobacteria</taxon>
        <taxon>Burkholderiales</taxon>
        <taxon>Comamonadaceae</taxon>
        <taxon>Polaromonas</taxon>
    </lineage>
</organism>
<gene>
    <name evidence="1" type="ORF">GCM10011496_09890</name>
</gene>
<reference evidence="1" key="2">
    <citation type="submission" date="2020-09" db="EMBL/GenBank/DDBJ databases">
        <authorList>
            <person name="Sun Q."/>
            <person name="Zhou Y."/>
        </authorList>
    </citation>
    <scope>NUCLEOTIDE SEQUENCE</scope>
    <source>
        <strain evidence="1">CGMCC 1.15322</strain>
    </source>
</reference>
<evidence type="ECO:0000313" key="1">
    <source>
        <dbReference type="EMBL" id="GGA91054.1"/>
    </source>
</evidence>
<dbReference type="EMBL" id="BMIG01000003">
    <property type="protein sequence ID" value="GGA91054.1"/>
    <property type="molecule type" value="Genomic_DNA"/>
</dbReference>
<dbReference type="Proteomes" id="UP000620596">
    <property type="component" value="Unassembled WGS sequence"/>
</dbReference>
<protein>
    <submittedName>
        <fullName evidence="1">Uncharacterized protein</fullName>
    </submittedName>
</protein>
<sequence length="71" mass="7883">MASKCTVPGTDQKPHYARAKAACAHFQIARSTLWQWTKSRHGFPQPLKAGEKVTLFDINAIDAFLKAQAVK</sequence>
<dbReference type="AlphaFoldDB" id="A0A916S9U2"/>
<comment type="caution">
    <text evidence="1">The sequence shown here is derived from an EMBL/GenBank/DDBJ whole genome shotgun (WGS) entry which is preliminary data.</text>
</comment>
<name>A0A916S9U2_9BURK</name>
<evidence type="ECO:0000313" key="2">
    <source>
        <dbReference type="Proteomes" id="UP000620596"/>
    </source>
</evidence>
<proteinExistence type="predicted"/>